<proteinExistence type="predicted"/>
<name>A0ABX1VRI5_9FIRM</name>
<comment type="caution">
    <text evidence="1">The sequence shown here is derived from an EMBL/GenBank/DDBJ whole genome shotgun (WGS) entry which is preliminary data.</text>
</comment>
<keyword evidence="2" id="KW-1185">Reference proteome</keyword>
<dbReference type="RefSeq" id="WP_170820771.1">
    <property type="nucleotide sequence ID" value="NZ_JAAOXG010000013.1"/>
</dbReference>
<organism evidence="1 2">
    <name type="scientific">Lacrimispora defluvii</name>
    <dbReference type="NCBI Taxonomy" id="2719233"/>
    <lineage>
        <taxon>Bacteria</taxon>
        <taxon>Bacillati</taxon>
        <taxon>Bacillota</taxon>
        <taxon>Clostridia</taxon>
        <taxon>Lachnospirales</taxon>
        <taxon>Lachnospiraceae</taxon>
        <taxon>Lacrimispora</taxon>
    </lineage>
</organism>
<evidence type="ECO:0000313" key="1">
    <source>
        <dbReference type="EMBL" id="NNJ29507.1"/>
    </source>
</evidence>
<evidence type="ECO:0000313" key="2">
    <source>
        <dbReference type="Proteomes" id="UP000539052"/>
    </source>
</evidence>
<sequence>MKRITEIVLFLLLLTLSTGCSIKKELPDQPVISDSKDVKNPFESDDSNTTIMGAISHGPTSPKVDENKKLLPWVYNGQDVELDYYVSASGQAKNVGFLLFADGVPQPYKVNSNDAPYEYMHTFALKEDDVEFPLSFYFLPISGKKGDLVNITVASIYNPGFQPDMKETTSYGGYQVLLPASYPLSIEADPVLPDSLPDMINETAYITNEPVTNSLLETLSNSGLRDIDVDTFNREVFDLMYIDGDIRSDNYQVNSKGKLHVTYKLCGHSGLKYRTTFYINHQPVSNSNGVSLDTVIEKGLVTLIDAEIDLEQLGNVSTFYAISVPQNAKDYPDEIFEPRKTQSILLYKKGE</sequence>
<reference evidence="1 2" key="1">
    <citation type="submission" date="2020-03" db="EMBL/GenBank/DDBJ databases">
        <title>Genome Sequence of industrial isolate, B5A.</title>
        <authorList>
            <person name="Sharma S."/>
            <person name="Patil P.B."/>
            <person name="Korpole S."/>
        </authorList>
    </citation>
    <scope>NUCLEOTIDE SEQUENCE [LARGE SCALE GENOMIC DNA]</scope>
    <source>
        <strain evidence="1 2">PI-S10-B5A</strain>
    </source>
</reference>
<dbReference type="Proteomes" id="UP000539052">
    <property type="component" value="Unassembled WGS sequence"/>
</dbReference>
<dbReference type="PROSITE" id="PS51257">
    <property type="entry name" value="PROKAR_LIPOPROTEIN"/>
    <property type="match status" value="1"/>
</dbReference>
<gene>
    <name evidence="1" type="ORF">G9470_06770</name>
</gene>
<dbReference type="EMBL" id="JAAOXG010000013">
    <property type="protein sequence ID" value="NNJ29507.1"/>
    <property type="molecule type" value="Genomic_DNA"/>
</dbReference>
<accession>A0ABX1VRI5</accession>
<protein>
    <submittedName>
        <fullName evidence="1">Beta-glucanase/beta-glucan synthetase</fullName>
    </submittedName>
</protein>